<organism evidence="1 2">
    <name type="scientific">Nakamurella multipartita (strain ATCC 700099 / DSM 44233 / CIP 104796 / JCM 9543 / NBRC 105858 / Y-104)</name>
    <name type="common">Microsphaera multipartita</name>
    <dbReference type="NCBI Taxonomy" id="479431"/>
    <lineage>
        <taxon>Bacteria</taxon>
        <taxon>Bacillati</taxon>
        <taxon>Actinomycetota</taxon>
        <taxon>Actinomycetes</taxon>
        <taxon>Nakamurellales</taxon>
        <taxon>Nakamurellaceae</taxon>
        <taxon>Nakamurella</taxon>
    </lineage>
</organism>
<name>C8XEQ4_NAKMY</name>
<reference evidence="2" key="1">
    <citation type="submission" date="2009-09" db="EMBL/GenBank/DDBJ databases">
        <title>The complete genome of Nakamurella multipartita DSM 44233.</title>
        <authorList>
            <consortium name="US DOE Joint Genome Institute (JGI-PGF)"/>
            <person name="Lucas S."/>
            <person name="Copeland A."/>
            <person name="Lapidus A."/>
            <person name="Glavina del Rio T."/>
            <person name="Dalin E."/>
            <person name="Tice H."/>
            <person name="Bruce D."/>
            <person name="Goodwin L."/>
            <person name="Pitluck S."/>
            <person name="Kyrpides N."/>
            <person name="Mavromatis K."/>
            <person name="Ivanova N."/>
            <person name="Ovchinnikova G."/>
            <person name="Sims D."/>
            <person name="Meincke L."/>
            <person name="Brettin T."/>
            <person name="Detter J.C."/>
            <person name="Han C."/>
            <person name="Larimer F."/>
            <person name="Land M."/>
            <person name="Hauser L."/>
            <person name="Markowitz V."/>
            <person name="Cheng J.-F."/>
            <person name="Hugenholtz P."/>
            <person name="Woyke T."/>
            <person name="Wu D."/>
            <person name="Klenk H.-P."/>
            <person name="Eisen J.A."/>
        </authorList>
    </citation>
    <scope>NUCLEOTIDE SEQUENCE [LARGE SCALE GENOMIC DNA]</scope>
    <source>
        <strain evidence="2">ATCC 700099 / DSM 44233 / CIP 104796 / JCM 9543 / NBRC 105858 / Y-104</strain>
    </source>
</reference>
<dbReference type="AlphaFoldDB" id="C8XEQ4"/>
<evidence type="ECO:0000313" key="1">
    <source>
        <dbReference type="EMBL" id="ACV79805.1"/>
    </source>
</evidence>
<sequence>MMRQVFPDGPTDHDPLGSAFIWKRELCSPDGNRQEVLRLTYRPDLWQLDDVAPAIYSWGIASEVIESNYPDRIAYVKLLPISAPAVRAYAEATLSNYRLLVMVKRGGIWKAWAVSDVGTTSVDTNRIIEILDQDEES</sequence>
<dbReference type="Proteomes" id="UP000002218">
    <property type="component" value="Chromosome"/>
</dbReference>
<dbReference type="HOGENOM" id="CLU_1863027_0_0_11"/>
<dbReference type="STRING" id="479431.Namu_3480"/>
<keyword evidence="2" id="KW-1185">Reference proteome</keyword>
<dbReference type="KEGG" id="nml:Namu_3480"/>
<dbReference type="InParanoid" id="C8XEQ4"/>
<proteinExistence type="predicted"/>
<dbReference type="EMBL" id="CP001737">
    <property type="protein sequence ID" value="ACV79805.1"/>
    <property type="molecule type" value="Genomic_DNA"/>
</dbReference>
<accession>C8XEQ4</accession>
<protein>
    <submittedName>
        <fullName evidence="1">Uncharacterized protein</fullName>
    </submittedName>
</protein>
<evidence type="ECO:0000313" key="2">
    <source>
        <dbReference type="Proteomes" id="UP000002218"/>
    </source>
</evidence>
<reference evidence="1 2" key="2">
    <citation type="journal article" date="2010" name="Stand. Genomic Sci.">
        <title>Complete genome sequence of Nakamurella multipartita type strain (Y-104).</title>
        <authorList>
            <person name="Tice H."/>
            <person name="Mayilraj S."/>
            <person name="Sims D."/>
            <person name="Lapidus A."/>
            <person name="Nolan M."/>
            <person name="Lucas S."/>
            <person name="Glavina Del Rio T."/>
            <person name="Copeland A."/>
            <person name="Cheng J.F."/>
            <person name="Meincke L."/>
            <person name="Bruce D."/>
            <person name="Goodwin L."/>
            <person name="Pitluck S."/>
            <person name="Ivanova N."/>
            <person name="Mavromatis K."/>
            <person name="Ovchinnikova G."/>
            <person name="Pati A."/>
            <person name="Chen A."/>
            <person name="Palaniappan K."/>
            <person name="Land M."/>
            <person name="Hauser L."/>
            <person name="Chang Y.J."/>
            <person name="Jeffries C.D."/>
            <person name="Detter J.C."/>
            <person name="Brettin T."/>
            <person name="Rohde M."/>
            <person name="Goker M."/>
            <person name="Bristow J."/>
            <person name="Eisen J.A."/>
            <person name="Markowitz V."/>
            <person name="Hugenholtz P."/>
            <person name="Kyrpides N.C."/>
            <person name="Klenk H.P."/>
            <person name="Chen F."/>
        </authorList>
    </citation>
    <scope>NUCLEOTIDE SEQUENCE [LARGE SCALE GENOMIC DNA]</scope>
    <source>
        <strain evidence="2">ATCC 700099 / DSM 44233 / CIP 104796 / JCM 9543 / NBRC 105858 / Y-104</strain>
    </source>
</reference>
<gene>
    <name evidence="1" type="ordered locus">Namu_3480</name>
</gene>